<gene>
    <name evidence="7" type="ORF">K8U77_09725</name>
</gene>
<proteinExistence type="predicted"/>
<evidence type="ECO:0000313" key="7">
    <source>
        <dbReference type="EMBL" id="HJF66374.1"/>
    </source>
</evidence>
<dbReference type="SUPFAM" id="SSF51905">
    <property type="entry name" value="FAD/NAD(P)-binding domain"/>
    <property type="match status" value="1"/>
</dbReference>
<evidence type="ECO:0000313" key="8">
    <source>
        <dbReference type="Proteomes" id="UP000786989"/>
    </source>
</evidence>
<name>A0A9D3A1I3_9ACTN</name>
<dbReference type="InterPro" id="IPR050315">
    <property type="entry name" value="FAD-oxidoreductase_2"/>
</dbReference>
<evidence type="ECO:0000259" key="6">
    <source>
        <dbReference type="Pfam" id="PF00890"/>
    </source>
</evidence>
<evidence type="ECO:0000256" key="5">
    <source>
        <dbReference type="SAM" id="MobiDB-lite"/>
    </source>
</evidence>
<evidence type="ECO:0000256" key="3">
    <source>
        <dbReference type="ARBA" id="ARBA00022827"/>
    </source>
</evidence>
<sequence length="525" mass="56755">MKKEIGRRSFLKGAAATMGAVAAMNLAGCGTSPSSANETQTEGQAPTDATAGIEPVDTYDCDIVVCGTGIAGMSAIVQAAQNGANVIAVEAADIPGGNGNLIGGCFAHDSSLQKEMGIDFEFPPIIANEMAATAYRVDGELWKDLYDNSGKNLDWLIENGVKFSGQVDDYGTGGIKSMHYFEGRGGEGYIKPMVAKAEELGVQFLYSTKAEHAVTTDGKITGVYAQNADGDWVQVNAKAVILATGGYGADAQMVSRIGYDPDNLWYFGVEDNDGGGWRIAMEMGAKDFTYHSADNAHAYIRAMPHEQPDQMPNCGLSMCGYLVWVNQDCKRFVREDCGARNFCQQNPPRWNQKSWYFVFDIESYKAACQMYGVDPEEGVKIMEESVATNEGDCLYQADSIEELAGFFDLDADALVAEIEKHNQFCKDGVDGDWSKDPSFLMPIENPPYYITKPETLFLMTIGAVFTDINGQALDENNDPIPGLYAIGVDGCMLYRNVYTIDVPASCCGNSVNVGRHAADHACASL</sequence>
<dbReference type="PANTHER" id="PTHR43400:SF7">
    <property type="entry name" value="FAD-DEPENDENT OXIDOREDUCTASE 2 FAD BINDING DOMAIN-CONTAINING PROTEIN"/>
    <property type="match status" value="1"/>
</dbReference>
<organism evidence="7 8">
    <name type="scientific">Slackia equolifaciens</name>
    <dbReference type="NCBI Taxonomy" id="498718"/>
    <lineage>
        <taxon>Bacteria</taxon>
        <taxon>Bacillati</taxon>
        <taxon>Actinomycetota</taxon>
        <taxon>Coriobacteriia</taxon>
        <taxon>Eggerthellales</taxon>
        <taxon>Eggerthellaceae</taxon>
        <taxon>Slackia</taxon>
    </lineage>
</organism>
<comment type="caution">
    <text evidence="7">The sequence shown here is derived from an EMBL/GenBank/DDBJ whole genome shotgun (WGS) entry which is preliminary data.</text>
</comment>
<feature type="compositionally biased region" description="Polar residues" evidence="5">
    <location>
        <begin position="31"/>
        <end position="44"/>
    </location>
</feature>
<reference evidence="7" key="2">
    <citation type="submission" date="2021-09" db="EMBL/GenBank/DDBJ databases">
        <authorList>
            <person name="Gilroy R."/>
        </authorList>
    </citation>
    <scope>NUCLEOTIDE SEQUENCE</scope>
    <source>
        <strain evidence="7">ChiGjej6B6-11269</strain>
    </source>
</reference>
<dbReference type="Pfam" id="PF00890">
    <property type="entry name" value="FAD_binding_2"/>
    <property type="match status" value="1"/>
</dbReference>
<reference evidence="7" key="1">
    <citation type="journal article" date="2021" name="PeerJ">
        <title>Extensive microbial diversity within the chicken gut microbiome revealed by metagenomics and culture.</title>
        <authorList>
            <person name="Gilroy R."/>
            <person name="Ravi A."/>
            <person name="Getino M."/>
            <person name="Pursley I."/>
            <person name="Horton D.L."/>
            <person name="Alikhan N.F."/>
            <person name="Baker D."/>
            <person name="Gharbi K."/>
            <person name="Hall N."/>
            <person name="Watson M."/>
            <person name="Adriaenssens E.M."/>
            <person name="Foster-Nyarko E."/>
            <person name="Jarju S."/>
            <person name="Secka A."/>
            <person name="Antonio M."/>
            <person name="Oren A."/>
            <person name="Chaudhuri R.R."/>
            <person name="La Ragione R."/>
            <person name="Hildebrand F."/>
            <person name="Pallen M.J."/>
        </authorList>
    </citation>
    <scope>NUCLEOTIDE SEQUENCE</scope>
    <source>
        <strain evidence="7">ChiGjej6B6-11269</strain>
    </source>
</reference>
<feature type="region of interest" description="Disordered" evidence="5">
    <location>
        <begin position="31"/>
        <end position="51"/>
    </location>
</feature>
<keyword evidence="2" id="KW-0285">Flavoprotein</keyword>
<dbReference type="InterPro" id="IPR006311">
    <property type="entry name" value="TAT_signal"/>
</dbReference>
<accession>A0A9D3A1I3</accession>
<feature type="domain" description="FAD-dependent oxidoreductase 2 FAD-binding" evidence="6">
    <location>
        <begin position="62"/>
        <end position="494"/>
    </location>
</feature>
<evidence type="ECO:0000256" key="2">
    <source>
        <dbReference type="ARBA" id="ARBA00022630"/>
    </source>
</evidence>
<dbReference type="EMBL" id="DYWI01000193">
    <property type="protein sequence ID" value="HJF66374.1"/>
    <property type="molecule type" value="Genomic_DNA"/>
</dbReference>
<keyword evidence="4" id="KW-0560">Oxidoreductase</keyword>
<evidence type="ECO:0000256" key="1">
    <source>
        <dbReference type="ARBA" id="ARBA00001974"/>
    </source>
</evidence>
<dbReference type="InterPro" id="IPR027477">
    <property type="entry name" value="Succ_DH/fumarate_Rdtase_cat_sf"/>
</dbReference>
<comment type="cofactor">
    <cofactor evidence="1">
        <name>FAD</name>
        <dbReference type="ChEBI" id="CHEBI:57692"/>
    </cofactor>
</comment>
<dbReference type="AlphaFoldDB" id="A0A9D3A1I3"/>
<dbReference type="InterPro" id="IPR003953">
    <property type="entry name" value="FAD-dep_OxRdtase_2_FAD-bd"/>
</dbReference>
<dbReference type="Proteomes" id="UP000786989">
    <property type="component" value="Unassembled WGS sequence"/>
</dbReference>
<dbReference type="InterPro" id="IPR036188">
    <property type="entry name" value="FAD/NAD-bd_sf"/>
</dbReference>
<keyword evidence="3" id="KW-0274">FAD</keyword>
<dbReference type="PANTHER" id="PTHR43400">
    <property type="entry name" value="FUMARATE REDUCTASE"/>
    <property type="match status" value="1"/>
</dbReference>
<dbReference type="Gene3D" id="3.50.50.60">
    <property type="entry name" value="FAD/NAD(P)-binding domain"/>
    <property type="match status" value="1"/>
</dbReference>
<protein>
    <submittedName>
        <fullName evidence="7">FAD-dependent oxidoreductase</fullName>
    </submittedName>
</protein>
<dbReference type="SUPFAM" id="SSF56425">
    <property type="entry name" value="Succinate dehydrogenase/fumarate reductase flavoprotein, catalytic domain"/>
    <property type="match status" value="1"/>
</dbReference>
<dbReference type="Gene3D" id="3.90.700.10">
    <property type="entry name" value="Succinate dehydrogenase/fumarate reductase flavoprotein, catalytic domain"/>
    <property type="match status" value="1"/>
</dbReference>
<dbReference type="GO" id="GO:0033765">
    <property type="term" value="F:steroid dehydrogenase activity, acting on the CH-CH group of donors"/>
    <property type="evidence" value="ECO:0007669"/>
    <property type="project" value="UniProtKB-ARBA"/>
</dbReference>
<dbReference type="PROSITE" id="PS51318">
    <property type="entry name" value="TAT"/>
    <property type="match status" value="1"/>
</dbReference>
<evidence type="ECO:0000256" key="4">
    <source>
        <dbReference type="ARBA" id="ARBA00023002"/>
    </source>
</evidence>